<dbReference type="Proteomes" id="UP001497516">
    <property type="component" value="Chromosome 4"/>
</dbReference>
<reference evidence="1 2" key="1">
    <citation type="submission" date="2024-04" db="EMBL/GenBank/DDBJ databases">
        <authorList>
            <person name="Fracassetti M."/>
        </authorList>
    </citation>
    <scope>NUCLEOTIDE SEQUENCE [LARGE SCALE GENOMIC DNA]</scope>
</reference>
<organism evidence="1 2">
    <name type="scientific">Linum trigynum</name>
    <dbReference type="NCBI Taxonomy" id="586398"/>
    <lineage>
        <taxon>Eukaryota</taxon>
        <taxon>Viridiplantae</taxon>
        <taxon>Streptophyta</taxon>
        <taxon>Embryophyta</taxon>
        <taxon>Tracheophyta</taxon>
        <taxon>Spermatophyta</taxon>
        <taxon>Magnoliopsida</taxon>
        <taxon>eudicotyledons</taxon>
        <taxon>Gunneridae</taxon>
        <taxon>Pentapetalae</taxon>
        <taxon>rosids</taxon>
        <taxon>fabids</taxon>
        <taxon>Malpighiales</taxon>
        <taxon>Linaceae</taxon>
        <taxon>Linum</taxon>
    </lineage>
</organism>
<protein>
    <submittedName>
        <fullName evidence="1">Uncharacterized protein</fullName>
    </submittedName>
</protein>
<sequence length="86" mass="10323">MGTHIKNPKIPENSNWIGDSVNFNHSDLDDEGEEYRRVDTLICRKEENWRRRGIRRRRNEALLMDVEKDIGMAQLREEETRLARIE</sequence>
<gene>
    <name evidence="1" type="ORF">LTRI10_LOCUS22303</name>
</gene>
<evidence type="ECO:0000313" key="2">
    <source>
        <dbReference type="Proteomes" id="UP001497516"/>
    </source>
</evidence>
<name>A0AAV2E5C8_9ROSI</name>
<accession>A0AAV2E5C8</accession>
<dbReference type="AlphaFoldDB" id="A0AAV2E5C8"/>
<keyword evidence="2" id="KW-1185">Reference proteome</keyword>
<proteinExistence type="predicted"/>
<dbReference type="EMBL" id="OZ034817">
    <property type="protein sequence ID" value="CAL1380887.1"/>
    <property type="molecule type" value="Genomic_DNA"/>
</dbReference>
<evidence type="ECO:0000313" key="1">
    <source>
        <dbReference type="EMBL" id="CAL1380887.1"/>
    </source>
</evidence>